<accession>A0A2P6RW49</accession>
<proteinExistence type="predicted"/>
<comment type="caution">
    <text evidence="1">The sequence shown here is derived from an EMBL/GenBank/DDBJ whole genome shotgun (WGS) entry which is preliminary data.</text>
</comment>
<reference evidence="1 2" key="1">
    <citation type="journal article" date="2018" name="Nat. Genet.">
        <title>The Rosa genome provides new insights in the design of modern roses.</title>
        <authorList>
            <person name="Bendahmane M."/>
        </authorList>
    </citation>
    <scope>NUCLEOTIDE SEQUENCE [LARGE SCALE GENOMIC DNA]</scope>
    <source>
        <strain evidence="2">cv. Old Blush</strain>
    </source>
</reference>
<dbReference type="PANTHER" id="PTHR46782:SF1">
    <property type="entry name" value="OS01G0757700 PROTEIN"/>
    <property type="match status" value="1"/>
</dbReference>
<dbReference type="EMBL" id="PDCK01000040">
    <property type="protein sequence ID" value="PRQ50651.1"/>
    <property type="molecule type" value="Genomic_DNA"/>
</dbReference>
<dbReference type="AlphaFoldDB" id="A0A2P6RW49"/>
<sequence length="112" mass="12844">MKCLFFQVCGLKGPRPRYPRAWKANKEIGTILKSLKLVECIKGLSNVKEEVYGALDSFIVWELEFPLITVTLFCYRRMFSILSLSSCSKLEMSQKARLHVGSSSWLLFGVIY</sequence>
<dbReference type="Gramene" id="PRQ50651">
    <property type="protein sequence ID" value="PRQ50651"/>
    <property type="gene ID" value="RchiOBHm_Chr2g0135651"/>
</dbReference>
<protein>
    <submittedName>
        <fullName evidence="1">Uncharacterized protein</fullName>
    </submittedName>
</protein>
<evidence type="ECO:0000313" key="2">
    <source>
        <dbReference type="Proteomes" id="UP000238479"/>
    </source>
</evidence>
<dbReference type="STRING" id="74649.A0A2P6RW49"/>
<keyword evidence="2" id="KW-1185">Reference proteome</keyword>
<dbReference type="InterPro" id="IPR044646">
    <property type="entry name" value="EMB1417-like"/>
</dbReference>
<organism evidence="1 2">
    <name type="scientific">Rosa chinensis</name>
    <name type="common">China rose</name>
    <dbReference type="NCBI Taxonomy" id="74649"/>
    <lineage>
        <taxon>Eukaryota</taxon>
        <taxon>Viridiplantae</taxon>
        <taxon>Streptophyta</taxon>
        <taxon>Embryophyta</taxon>
        <taxon>Tracheophyta</taxon>
        <taxon>Spermatophyta</taxon>
        <taxon>Magnoliopsida</taxon>
        <taxon>eudicotyledons</taxon>
        <taxon>Gunneridae</taxon>
        <taxon>Pentapetalae</taxon>
        <taxon>rosids</taxon>
        <taxon>fabids</taxon>
        <taxon>Rosales</taxon>
        <taxon>Rosaceae</taxon>
        <taxon>Rosoideae</taxon>
        <taxon>Rosoideae incertae sedis</taxon>
        <taxon>Rosa</taxon>
    </lineage>
</organism>
<dbReference type="PANTHER" id="PTHR46782">
    <property type="entry name" value="OS01G0757700 PROTEIN"/>
    <property type="match status" value="1"/>
</dbReference>
<name>A0A2P6RW49_ROSCH</name>
<gene>
    <name evidence="1" type="ORF">RchiOBHm_Chr2g0135651</name>
</gene>
<dbReference type="Proteomes" id="UP000238479">
    <property type="component" value="Chromosome 2"/>
</dbReference>
<evidence type="ECO:0000313" key="1">
    <source>
        <dbReference type="EMBL" id="PRQ50651.1"/>
    </source>
</evidence>